<accession>A0A9Q4GJG1</accession>
<dbReference type="Gene3D" id="1.20.81.30">
    <property type="entry name" value="Type II secretion system (T2SS), domain F"/>
    <property type="match status" value="1"/>
</dbReference>
<dbReference type="InterPro" id="IPR018076">
    <property type="entry name" value="T2SS_GspF_dom"/>
</dbReference>
<evidence type="ECO:0000256" key="3">
    <source>
        <dbReference type="ARBA" id="ARBA00022692"/>
    </source>
</evidence>
<keyword evidence="9" id="KW-1185">Reference proteome</keyword>
<feature type="transmembrane region" description="Helical" evidence="6">
    <location>
        <begin position="394"/>
        <end position="417"/>
    </location>
</feature>
<reference evidence="8" key="1">
    <citation type="submission" date="2022-09" db="EMBL/GenBank/DDBJ databases">
        <title>Haloadaptaus new haloarchaeum isolated from saline soil.</title>
        <authorList>
            <person name="Duran-Viseras A."/>
            <person name="Sanchez-Porro C."/>
            <person name="Ventosa A."/>
        </authorList>
    </citation>
    <scope>NUCLEOTIDE SEQUENCE</scope>
    <source>
        <strain evidence="8">F3-133</strain>
    </source>
</reference>
<evidence type="ECO:0000256" key="4">
    <source>
        <dbReference type="ARBA" id="ARBA00022989"/>
    </source>
</evidence>
<feature type="domain" description="Type II secretion system protein GspF" evidence="7">
    <location>
        <begin position="124"/>
        <end position="246"/>
    </location>
</feature>
<feature type="transmembrane region" description="Helical" evidence="6">
    <location>
        <begin position="620"/>
        <end position="639"/>
    </location>
</feature>
<sequence>MSVRGSLYVFLGDVADRLEPRYYDRLDGYLRSARIGVTYRGYMAHTYLYSLIVALTVLAVSTAFVAVFSDRLVREAWVAPPVASLGFGYTVHAVRVYYPRYVADVRAERIDATLPGVTSFSFALVRGGVPLDEVLDTVSSHPDVFGEAAEEFGVAARDVDRFGGDVVTALRRLAEETPSEDMSEFLKSFVSVVIRKEDVSGFLGEKAQDFHDDAEDRQENVLERLEVLAEFYVVVFVAAPLFVITILVVVGFVGAATLVTLRVFIYVVMPVSGFGFVILLDVLFEPPSKPDESEKEEEAPSIVDVPGTDVPVEGAEEGNKALDRYERRERLVEYLSRPMRTLRKNPAVSLRLAVGLGITYLVAKVAVFFYLGGTVPAFEQEPAFGFAFTETTEAVLTAVDDTLVEASMVSLFVYAVLYQTRAEYLRNVEARLPELLGRLSSINQAGVPFLQSLVSLREVDVGVLNQHVDRMARDIKLNSTASEALRRFERRAGSPAVTRTTVLLDNTSEASGRLGKVLRIAERDAKLRDRLTRHRREQMSLYTVVIYISFFVFIVIIAVLSTVFIPAVPTGEEASGIPQLQGGFDPEAYRTLFYHATVVQAVLGGLIAGKMTSGRVSTGAKHAFIMVAVAYLTFNYFLLLV</sequence>
<dbReference type="EMBL" id="RKLV01000006">
    <property type="protein sequence ID" value="MCX2819186.1"/>
    <property type="molecule type" value="Genomic_DNA"/>
</dbReference>
<organism evidence="8 9">
    <name type="scientific">Halorutilus salinus</name>
    <dbReference type="NCBI Taxonomy" id="2487751"/>
    <lineage>
        <taxon>Archaea</taxon>
        <taxon>Methanobacteriati</taxon>
        <taxon>Methanobacteriota</taxon>
        <taxon>Stenosarchaea group</taxon>
        <taxon>Halobacteria</taxon>
        <taxon>Halorutilales</taxon>
        <taxon>Halorutilaceae</taxon>
        <taxon>Halorutilus</taxon>
    </lineage>
</organism>
<dbReference type="InterPro" id="IPR056569">
    <property type="entry name" value="ArlJ-like"/>
</dbReference>
<evidence type="ECO:0000256" key="5">
    <source>
        <dbReference type="ARBA" id="ARBA00023136"/>
    </source>
</evidence>
<gene>
    <name evidence="8" type="ORF">EGH25_07450</name>
</gene>
<feature type="transmembrane region" description="Helical" evidence="6">
    <location>
        <begin position="588"/>
        <end position="608"/>
    </location>
</feature>
<keyword evidence="4 6" id="KW-1133">Transmembrane helix</keyword>
<dbReference type="RefSeq" id="WP_266087249.1">
    <property type="nucleotide sequence ID" value="NZ_RKLV01000006.1"/>
</dbReference>
<evidence type="ECO:0000256" key="6">
    <source>
        <dbReference type="SAM" id="Phobius"/>
    </source>
</evidence>
<keyword evidence="3 6" id="KW-0812">Transmembrane</keyword>
<feature type="domain" description="Type II secretion system protein GspF" evidence="7">
    <location>
        <begin position="438"/>
        <end position="560"/>
    </location>
</feature>
<dbReference type="AlphaFoldDB" id="A0A9Q4GJG1"/>
<feature type="transmembrane region" description="Helical" evidence="6">
    <location>
        <begin position="348"/>
        <end position="371"/>
    </location>
</feature>
<keyword evidence="2" id="KW-1003">Cell membrane</keyword>
<evidence type="ECO:0000259" key="7">
    <source>
        <dbReference type="Pfam" id="PF00482"/>
    </source>
</evidence>
<comment type="caution">
    <text evidence="8">The sequence shown here is derived from an EMBL/GenBank/DDBJ whole genome shotgun (WGS) entry which is preliminary data.</text>
</comment>
<feature type="transmembrane region" description="Helical" evidence="6">
    <location>
        <begin position="540"/>
        <end position="568"/>
    </location>
</feature>
<comment type="subcellular location">
    <subcellularLocation>
        <location evidence="1">Cell membrane</location>
        <topology evidence="1">Multi-pass membrane protein</topology>
    </subcellularLocation>
</comment>
<dbReference type="InterPro" id="IPR042094">
    <property type="entry name" value="T2SS_GspF_sf"/>
</dbReference>
<feature type="transmembrane region" description="Helical" evidence="6">
    <location>
        <begin position="231"/>
        <end position="257"/>
    </location>
</feature>
<keyword evidence="5 6" id="KW-0472">Membrane</keyword>
<dbReference type="PANTHER" id="PTHR35402">
    <property type="entry name" value="INTEGRAL MEMBRANE PROTEIN-RELATED"/>
    <property type="match status" value="1"/>
</dbReference>
<proteinExistence type="predicted"/>
<dbReference type="Pfam" id="PF00482">
    <property type="entry name" value="T2SSF"/>
    <property type="match status" value="2"/>
</dbReference>
<dbReference type="Proteomes" id="UP001149411">
    <property type="component" value="Unassembled WGS sequence"/>
</dbReference>
<evidence type="ECO:0000256" key="2">
    <source>
        <dbReference type="ARBA" id="ARBA00022475"/>
    </source>
</evidence>
<evidence type="ECO:0000313" key="8">
    <source>
        <dbReference type="EMBL" id="MCX2819186.1"/>
    </source>
</evidence>
<protein>
    <submittedName>
        <fullName evidence="8">Type II secretion system F family protein</fullName>
    </submittedName>
</protein>
<dbReference type="PANTHER" id="PTHR35402:SF1">
    <property type="entry name" value="TYPE II SECRETION SYSTEM PROTEIN GSPF DOMAIN-CONTAINING PROTEIN"/>
    <property type="match status" value="1"/>
</dbReference>
<name>A0A9Q4GJG1_9EURY</name>
<evidence type="ECO:0000256" key="1">
    <source>
        <dbReference type="ARBA" id="ARBA00004651"/>
    </source>
</evidence>
<feature type="transmembrane region" description="Helical" evidence="6">
    <location>
        <begin position="47"/>
        <end position="68"/>
    </location>
</feature>
<dbReference type="GO" id="GO:0005886">
    <property type="term" value="C:plasma membrane"/>
    <property type="evidence" value="ECO:0007669"/>
    <property type="project" value="UniProtKB-SubCell"/>
</dbReference>
<evidence type="ECO:0000313" key="9">
    <source>
        <dbReference type="Proteomes" id="UP001149411"/>
    </source>
</evidence>
<feature type="transmembrane region" description="Helical" evidence="6">
    <location>
        <begin position="263"/>
        <end position="284"/>
    </location>
</feature>